<protein>
    <recommendedName>
        <fullName evidence="9">Signal recognition particle receptor FtsY</fullName>
        <shortName evidence="9">SRP receptor</shortName>
        <ecNumber evidence="9">3.6.5.4</ecNumber>
    </recommendedName>
</protein>
<feature type="binding site" evidence="9">
    <location>
        <begin position="298"/>
        <end position="305"/>
    </location>
    <ligand>
        <name>GTP</name>
        <dbReference type="ChEBI" id="CHEBI:37565"/>
    </ligand>
</feature>
<comment type="function">
    <text evidence="9">Involved in targeting and insertion of nascent membrane proteins into the cytoplasmic membrane. Acts as a receptor for the complex formed by the signal recognition particle (SRP) and the ribosome-nascent chain (RNC).</text>
</comment>
<dbReference type="SUPFAM" id="SSF47364">
    <property type="entry name" value="Domain of the SRP/SRP receptor G-proteins"/>
    <property type="match status" value="1"/>
</dbReference>
<dbReference type="GO" id="GO:0005047">
    <property type="term" value="F:signal recognition particle binding"/>
    <property type="evidence" value="ECO:0007669"/>
    <property type="project" value="TreeGrafter"/>
</dbReference>
<evidence type="ECO:0000259" key="11">
    <source>
        <dbReference type="PROSITE" id="PS00300"/>
    </source>
</evidence>
<keyword evidence="1 9" id="KW-1003">Cell membrane</keyword>
<dbReference type="SMART" id="SM00962">
    <property type="entry name" value="SRP54"/>
    <property type="match status" value="1"/>
</dbReference>
<feature type="domain" description="SRP54-type proteins GTP-binding" evidence="11">
    <location>
        <begin position="465"/>
        <end position="478"/>
    </location>
</feature>
<gene>
    <name evidence="9 12" type="primary">ftsY</name>
    <name evidence="12" type="ORF">IAC55_03795</name>
</gene>
<keyword evidence="4 9" id="KW-0378">Hydrolase</keyword>
<keyword evidence="2 9" id="KW-0963">Cytoplasm</keyword>
<evidence type="ECO:0000256" key="3">
    <source>
        <dbReference type="ARBA" id="ARBA00022741"/>
    </source>
</evidence>
<evidence type="ECO:0000256" key="4">
    <source>
        <dbReference type="ARBA" id="ARBA00022801"/>
    </source>
</evidence>
<keyword evidence="6 9" id="KW-0472">Membrane</keyword>
<dbReference type="InterPro" id="IPR000897">
    <property type="entry name" value="SRP54_GTPase_dom"/>
</dbReference>
<dbReference type="SUPFAM" id="SSF52540">
    <property type="entry name" value="P-loop containing nucleoside triphosphate hydrolases"/>
    <property type="match status" value="1"/>
</dbReference>
<evidence type="ECO:0000256" key="5">
    <source>
        <dbReference type="ARBA" id="ARBA00023134"/>
    </source>
</evidence>
<dbReference type="CDD" id="cd17874">
    <property type="entry name" value="FtsY"/>
    <property type="match status" value="1"/>
</dbReference>
<dbReference type="HAMAP" id="MF_00920">
    <property type="entry name" value="FtsY"/>
    <property type="match status" value="1"/>
</dbReference>
<dbReference type="FunFam" id="1.20.120.140:FF:000002">
    <property type="entry name" value="Signal recognition particle receptor FtsY"/>
    <property type="match status" value="1"/>
</dbReference>
<dbReference type="Gene3D" id="1.20.120.140">
    <property type="entry name" value="Signal recognition particle SRP54, nucleotide-binding domain"/>
    <property type="match status" value="1"/>
</dbReference>
<sequence>MGLFDFLKGKKKNVNEEVNSSENLDSLLESIEITPIEPKESKTPDEIFTNKQPLSAEIEIARAPEITAEELEEAIREDEDIVEEVAKEVEEIVAEEEPSTTEEAVEVEEVFEESAELTETVEEEPAEVEDVKATIEEEPLKEVIEEVEINPTEEVSVSEATETIEEEPTEVEDVEETIEEEPVAEEKPAKKGFFAKLFAGLDKTRKNILGGVDTVLGAFTKIDEELFEELEEVLIMADIGVETTMNIIDNLRKKVKREKTTDPQDIKGMLVDEITEILNADSDEDYELKKPTVMLVIGVNGVGKTTTIGKLCNNYKEQGNSVLLAAADTFRAAAIDQLKVWGERAGVDVISHQENSDPASVVFDAVNASKNRGTDILICDTAGRLHNKKNLMEELKKISKVIDREHPQANKEVYLVLDATTGQNAMQQAKLFKEVADITGIILTKLDGTAKGGIVIAIKSELNIPVRYIGVGEGINDLQKFNARDFAKALFGNDEE</sequence>
<dbReference type="InterPro" id="IPR036225">
    <property type="entry name" value="SRP/SRP_N"/>
</dbReference>
<dbReference type="InterPro" id="IPR027417">
    <property type="entry name" value="P-loop_NTPase"/>
</dbReference>
<dbReference type="FunFam" id="3.40.50.300:FF:000053">
    <property type="entry name" value="Signal recognition particle receptor FtsY"/>
    <property type="match status" value="1"/>
</dbReference>
<evidence type="ECO:0000313" key="12">
    <source>
        <dbReference type="EMBL" id="MBO8434429.1"/>
    </source>
</evidence>
<dbReference type="EMBL" id="JADIMX010000075">
    <property type="protein sequence ID" value="MBO8434429.1"/>
    <property type="molecule type" value="Genomic_DNA"/>
</dbReference>
<comment type="catalytic activity">
    <reaction evidence="8 9">
        <text>GTP + H2O = GDP + phosphate + H(+)</text>
        <dbReference type="Rhea" id="RHEA:19669"/>
        <dbReference type="ChEBI" id="CHEBI:15377"/>
        <dbReference type="ChEBI" id="CHEBI:15378"/>
        <dbReference type="ChEBI" id="CHEBI:37565"/>
        <dbReference type="ChEBI" id="CHEBI:43474"/>
        <dbReference type="ChEBI" id="CHEBI:58189"/>
        <dbReference type="EC" id="3.6.5.4"/>
    </reaction>
</comment>
<dbReference type="GO" id="GO:0003924">
    <property type="term" value="F:GTPase activity"/>
    <property type="evidence" value="ECO:0007669"/>
    <property type="project" value="UniProtKB-UniRule"/>
</dbReference>
<comment type="similarity">
    <text evidence="9">Belongs to the GTP-binding SRP family. FtsY subfamily.</text>
</comment>
<proteinExistence type="inferred from homology"/>
<keyword evidence="5 9" id="KW-0342">GTP-binding</keyword>
<dbReference type="InterPro" id="IPR042101">
    <property type="entry name" value="SRP54_N_sf"/>
</dbReference>
<dbReference type="InterPro" id="IPR004390">
    <property type="entry name" value="SR_rcpt_FtsY"/>
</dbReference>
<keyword evidence="10" id="KW-0175">Coiled coil</keyword>
<feature type="binding site" evidence="9">
    <location>
        <begin position="380"/>
        <end position="384"/>
    </location>
    <ligand>
        <name>GTP</name>
        <dbReference type="ChEBI" id="CHEBI:37565"/>
    </ligand>
</feature>
<evidence type="ECO:0000256" key="6">
    <source>
        <dbReference type="ARBA" id="ARBA00023136"/>
    </source>
</evidence>
<name>A0A9D9DZU8_9FIRM</name>
<dbReference type="GO" id="GO:0005737">
    <property type="term" value="C:cytoplasm"/>
    <property type="evidence" value="ECO:0007669"/>
    <property type="project" value="UniProtKB-SubCell"/>
</dbReference>
<comment type="subunit">
    <text evidence="9">Part of the signal recognition particle protein translocation system, which is composed of SRP and FtsY.</text>
</comment>
<dbReference type="PANTHER" id="PTHR43134:SF1">
    <property type="entry name" value="SIGNAL RECOGNITION PARTICLE RECEPTOR SUBUNIT ALPHA"/>
    <property type="match status" value="1"/>
</dbReference>
<reference evidence="12" key="2">
    <citation type="journal article" date="2021" name="PeerJ">
        <title>Extensive microbial diversity within the chicken gut microbiome revealed by metagenomics and culture.</title>
        <authorList>
            <person name="Gilroy R."/>
            <person name="Ravi A."/>
            <person name="Getino M."/>
            <person name="Pursley I."/>
            <person name="Horton D.L."/>
            <person name="Alikhan N.F."/>
            <person name="Baker D."/>
            <person name="Gharbi K."/>
            <person name="Hall N."/>
            <person name="Watson M."/>
            <person name="Adriaenssens E.M."/>
            <person name="Foster-Nyarko E."/>
            <person name="Jarju S."/>
            <person name="Secka A."/>
            <person name="Antonio M."/>
            <person name="Oren A."/>
            <person name="Chaudhuri R.R."/>
            <person name="La Ragione R."/>
            <person name="Hildebrand F."/>
            <person name="Pallen M.J."/>
        </authorList>
    </citation>
    <scope>NUCLEOTIDE SEQUENCE</scope>
    <source>
        <strain evidence="12">F6-4510</strain>
    </source>
</reference>
<dbReference type="Pfam" id="PF02881">
    <property type="entry name" value="SRP54_N"/>
    <property type="match status" value="1"/>
</dbReference>
<dbReference type="InterPro" id="IPR003593">
    <property type="entry name" value="AAA+_ATPase"/>
</dbReference>
<dbReference type="Pfam" id="PF00448">
    <property type="entry name" value="SRP54"/>
    <property type="match status" value="1"/>
</dbReference>
<comment type="subcellular location">
    <subcellularLocation>
        <location evidence="9">Cell membrane</location>
        <topology evidence="9">Peripheral membrane protein</topology>
        <orientation evidence="9">Cytoplasmic side</orientation>
    </subcellularLocation>
    <subcellularLocation>
        <location evidence="9">Cytoplasm</location>
    </subcellularLocation>
</comment>
<dbReference type="GO" id="GO:0005886">
    <property type="term" value="C:plasma membrane"/>
    <property type="evidence" value="ECO:0007669"/>
    <property type="project" value="UniProtKB-SubCell"/>
</dbReference>
<evidence type="ECO:0000256" key="7">
    <source>
        <dbReference type="ARBA" id="ARBA00023170"/>
    </source>
</evidence>
<dbReference type="GO" id="GO:0005525">
    <property type="term" value="F:GTP binding"/>
    <property type="evidence" value="ECO:0007669"/>
    <property type="project" value="UniProtKB-UniRule"/>
</dbReference>
<dbReference type="GO" id="GO:0006614">
    <property type="term" value="P:SRP-dependent cotranslational protein targeting to membrane"/>
    <property type="evidence" value="ECO:0007669"/>
    <property type="project" value="InterPro"/>
</dbReference>
<keyword evidence="3 9" id="KW-0547">Nucleotide-binding</keyword>
<evidence type="ECO:0000313" key="13">
    <source>
        <dbReference type="Proteomes" id="UP000823611"/>
    </source>
</evidence>
<organism evidence="12 13">
    <name type="scientific">Candidatus Fimicola merdigallinarum</name>
    <dbReference type="NCBI Taxonomy" id="2840819"/>
    <lineage>
        <taxon>Bacteria</taxon>
        <taxon>Bacillati</taxon>
        <taxon>Bacillota</taxon>
        <taxon>Clostridia</taxon>
        <taxon>Lachnospirales</taxon>
        <taxon>Lachnospiraceae</taxon>
        <taxon>Lachnospiraceae incertae sedis</taxon>
        <taxon>Candidatus Fimicola</taxon>
    </lineage>
</organism>
<dbReference type="PANTHER" id="PTHR43134">
    <property type="entry name" value="SIGNAL RECOGNITION PARTICLE RECEPTOR SUBUNIT ALPHA"/>
    <property type="match status" value="1"/>
</dbReference>
<dbReference type="SMART" id="SM00963">
    <property type="entry name" value="SRP54_N"/>
    <property type="match status" value="1"/>
</dbReference>
<keyword evidence="7 9" id="KW-0675">Receptor</keyword>
<dbReference type="SMART" id="SM00382">
    <property type="entry name" value="AAA"/>
    <property type="match status" value="1"/>
</dbReference>
<feature type="binding site" evidence="9">
    <location>
        <begin position="444"/>
        <end position="447"/>
    </location>
    <ligand>
        <name>GTP</name>
        <dbReference type="ChEBI" id="CHEBI:37565"/>
    </ligand>
</feature>
<feature type="coiled-coil region" evidence="10">
    <location>
        <begin position="68"/>
        <end position="95"/>
    </location>
</feature>
<dbReference type="PROSITE" id="PS00300">
    <property type="entry name" value="SRP54"/>
    <property type="match status" value="1"/>
</dbReference>
<accession>A0A9D9DZU8</accession>
<dbReference type="Gene3D" id="3.40.50.300">
    <property type="entry name" value="P-loop containing nucleotide triphosphate hydrolases"/>
    <property type="match status" value="1"/>
</dbReference>
<dbReference type="Proteomes" id="UP000823611">
    <property type="component" value="Unassembled WGS sequence"/>
</dbReference>
<dbReference type="EC" id="3.6.5.4" evidence="9"/>
<dbReference type="InterPro" id="IPR013822">
    <property type="entry name" value="Signal_recog_particl_SRP54_hlx"/>
</dbReference>
<evidence type="ECO:0000256" key="9">
    <source>
        <dbReference type="HAMAP-Rule" id="MF_00920"/>
    </source>
</evidence>
<evidence type="ECO:0000256" key="8">
    <source>
        <dbReference type="ARBA" id="ARBA00048027"/>
    </source>
</evidence>
<dbReference type="NCBIfam" id="TIGR00064">
    <property type="entry name" value="ftsY"/>
    <property type="match status" value="1"/>
</dbReference>
<evidence type="ECO:0000256" key="10">
    <source>
        <dbReference type="SAM" id="Coils"/>
    </source>
</evidence>
<comment type="caution">
    <text evidence="12">The sequence shown here is derived from an EMBL/GenBank/DDBJ whole genome shotgun (WGS) entry which is preliminary data.</text>
</comment>
<evidence type="ECO:0000256" key="1">
    <source>
        <dbReference type="ARBA" id="ARBA00022475"/>
    </source>
</evidence>
<evidence type="ECO:0000256" key="2">
    <source>
        <dbReference type="ARBA" id="ARBA00022490"/>
    </source>
</evidence>
<reference evidence="12" key="1">
    <citation type="submission" date="2020-10" db="EMBL/GenBank/DDBJ databases">
        <authorList>
            <person name="Gilroy R."/>
        </authorList>
    </citation>
    <scope>NUCLEOTIDE SEQUENCE</scope>
    <source>
        <strain evidence="12">F6-4510</strain>
    </source>
</reference>
<dbReference type="AlphaFoldDB" id="A0A9D9DZU8"/>